<proteinExistence type="predicted"/>
<dbReference type="Pfam" id="PF06305">
    <property type="entry name" value="LapA_dom"/>
    <property type="match status" value="1"/>
</dbReference>
<keyword evidence="3 6" id="KW-1133">Transmembrane helix</keyword>
<dbReference type="Proteomes" id="UP000185783">
    <property type="component" value="Unassembled WGS sequence"/>
</dbReference>
<gene>
    <name evidence="8" type="ORF">A3843_08240</name>
</gene>
<keyword evidence="9" id="KW-1185">Reference proteome</keyword>
<evidence type="ECO:0000256" key="2">
    <source>
        <dbReference type="ARBA" id="ARBA00022692"/>
    </source>
</evidence>
<evidence type="ECO:0000313" key="8">
    <source>
        <dbReference type="EMBL" id="OKL44699.1"/>
    </source>
</evidence>
<dbReference type="STRING" id="197461.A3843_08240"/>
<evidence type="ECO:0000259" key="7">
    <source>
        <dbReference type="Pfam" id="PF06305"/>
    </source>
</evidence>
<dbReference type="InterPro" id="IPR010445">
    <property type="entry name" value="LapA_dom"/>
</dbReference>
<feature type="transmembrane region" description="Helical" evidence="6">
    <location>
        <begin position="27"/>
        <end position="48"/>
    </location>
</feature>
<evidence type="ECO:0000256" key="1">
    <source>
        <dbReference type="ARBA" id="ARBA00022475"/>
    </source>
</evidence>
<evidence type="ECO:0000256" key="5">
    <source>
        <dbReference type="SAM" id="MobiDB-lite"/>
    </source>
</evidence>
<evidence type="ECO:0000256" key="3">
    <source>
        <dbReference type="ARBA" id="ARBA00022989"/>
    </source>
</evidence>
<keyword evidence="2 6" id="KW-0812">Transmembrane</keyword>
<keyword evidence="1" id="KW-1003">Cell membrane</keyword>
<dbReference type="GO" id="GO:0005886">
    <property type="term" value="C:plasma membrane"/>
    <property type="evidence" value="ECO:0007669"/>
    <property type="project" value="InterPro"/>
</dbReference>
<feature type="region of interest" description="Disordered" evidence="5">
    <location>
        <begin position="70"/>
        <end position="95"/>
    </location>
</feature>
<accession>A0A1U7JJ05</accession>
<reference evidence="8 9" key="1">
    <citation type="submission" date="2016-03" db="EMBL/GenBank/DDBJ databases">
        <title>Genome sequence of Nesiotobacter sp. nov., a moderately halophilic alphaproteobacterium isolated from the Yellow Sea, China.</title>
        <authorList>
            <person name="Zhang G."/>
            <person name="Zhang R."/>
        </authorList>
    </citation>
    <scope>NUCLEOTIDE SEQUENCE [LARGE SCALE GENOMIC DNA]</scope>
    <source>
        <strain evidence="8 9">WB1-6</strain>
    </source>
</reference>
<evidence type="ECO:0000313" key="9">
    <source>
        <dbReference type="Proteomes" id="UP000185783"/>
    </source>
</evidence>
<dbReference type="AlphaFoldDB" id="A0A1U7JJ05"/>
<comment type="caution">
    <text evidence="8">The sequence shown here is derived from an EMBL/GenBank/DDBJ whole genome shotgun (WGS) entry which is preliminary data.</text>
</comment>
<organism evidence="8 9">
    <name type="scientific">Pseudovibrio exalbescens</name>
    <dbReference type="NCBI Taxonomy" id="197461"/>
    <lineage>
        <taxon>Bacteria</taxon>
        <taxon>Pseudomonadati</taxon>
        <taxon>Pseudomonadota</taxon>
        <taxon>Alphaproteobacteria</taxon>
        <taxon>Hyphomicrobiales</taxon>
        <taxon>Stappiaceae</taxon>
        <taxon>Pseudovibrio</taxon>
    </lineage>
</organism>
<evidence type="ECO:0000256" key="4">
    <source>
        <dbReference type="ARBA" id="ARBA00023136"/>
    </source>
</evidence>
<protein>
    <recommendedName>
        <fullName evidence="7">Lipopolysaccharide assembly protein A domain-containing protein</fullName>
    </recommendedName>
</protein>
<feature type="domain" description="Lipopolysaccharide assembly protein A" evidence="7">
    <location>
        <begin position="8"/>
        <end position="70"/>
    </location>
</feature>
<evidence type="ECO:0000256" key="6">
    <source>
        <dbReference type="SAM" id="Phobius"/>
    </source>
</evidence>
<keyword evidence="4 6" id="KW-0472">Membrane</keyword>
<name>A0A1U7JJ05_9HYPH</name>
<sequence>MANRHSVTVSVNPFNPADPVFSFNIPVFWLLFACVALGVLIGGIASWAKQGRYRKEARLKRREADQLKHEAERLKQVAQSGSAPGLPAPDQKKAA</sequence>
<dbReference type="EMBL" id="LVVZ01000014">
    <property type="protein sequence ID" value="OKL44699.1"/>
    <property type="molecule type" value="Genomic_DNA"/>
</dbReference>
<dbReference type="PROSITE" id="PS51257">
    <property type="entry name" value="PROKAR_LIPOPROTEIN"/>
    <property type="match status" value="1"/>
</dbReference>